<organism evidence="1 2">
    <name type="scientific">Halocaridina rubra</name>
    <name type="common">Hawaiian red shrimp</name>
    <dbReference type="NCBI Taxonomy" id="373956"/>
    <lineage>
        <taxon>Eukaryota</taxon>
        <taxon>Metazoa</taxon>
        <taxon>Ecdysozoa</taxon>
        <taxon>Arthropoda</taxon>
        <taxon>Crustacea</taxon>
        <taxon>Multicrustacea</taxon>
        <taxon>Malacostraca</taxon>
        <taxon>Eumalacostraca</taxon>
        <taxon>Eucarida</taxon>
        <taxon>Decapoda</taxon>
        <taxon>Pleocyemata</taxon>
        <taxon>Caridea</taxon>
        <taxon>Atyoidea</taxon>
        <taxon>Atyidae</taxon>
        <taxon>Halocaridina</taxon>
    </lineage>
</organism>
<dbReference type="AlphaFoldDB" id="A0AAN8X305"/>
<reference evidence="1 2" key="1">
    <citation type="submission" date="2023-11" db="EMBL/GenBank/DDBJ databases">
        <title>Halocaridina rubra genome assembly.</title>
        <authorList>
            <person name="Smith C."/>
        </authorList>
    </citation>
    <scope>NUCLEOTIDE SEQUENCE [LARGE SCALE GENOMIC DNA]</scope>
    <source>
        <strain evidence="1">EP-1</strain>
        <tissue evidence="1">Whole</tissue>
    </source>
</reference>
<dbReference type="Proteomes" id="UP001381693">
    <property type="component" value="Unassembled WGS sequence"/>
</dbReference>
<proteinExistence type="predicted"/>
<comment type="caution">
    <text evidence="1">The sequence shown here is derived from an EMBL/GenBank/DDBJ whole genome shotgun (WGS) entry which is preliminary data.</text>
</comment>
<keyword evidence="2" id="KW-1185">Reference proteome</keyword>
<accession>A0AAN8X305</accession>
<protein>
    <submittedName>
        <fullName evidence="1">Uncharacterized protein</fullName>
    </submittedName>
</protein>
<evidence type="ECO:0000313" key="2">
    <source>
        <dbReference type="Proteomes" id="UP001381693"/>
    </source>
</evidence>
<evidence type="ECO:0000313" key="1">
    <source>
        <dbReference type="EMBL" id="KAK7077026.1"/>
    </source>
</evidence>
<sequence length="94" mass="10232">DHVSVGRAIAVKMVKAAAMKASATVINPLIHRRHAATTANVRMLTGNASAAKNVYADLLLPSQQDLVSQLDICKNCTIRILYLKKLKTVHLSRL</sequence>
<feature type="non-terminal residue" evidence="1">
    <location>
        <position position="1"/>
    </location>
</feature>
<dbReference type="EMBL" id="JAXCGZ010009487">
    <property type="protein sequence ID" value="KAK7077026.1"/>
    <property type="molecule type" value="Genomic_DNA"/>
</dbReference>
<gene>
    <name evidence="1" type="ORF">SK128_002228</name>
</gene>
<name>A0AAN8X305_HALRR</name>